<feature type="transmembrane region" description="Helical" evidence="8">
    <location>
        <begin position="135"/>
        <end position="154"/>
    </location>
</feature>
<dbReference type="Pfam" id="PF02080">
    <property type="entry name" value="TrkA_C"/>
    <property type="match status" value="1"/>
</dbReference>
<dbReference type="Proteomes" id="UP000199496">
    <property type="component" value="Unassembled WGS sequence"/>
</dbReference>
<dbReference type="OrthoDB" id="9809303at2"/>
<feature type="transmembrane region" description="Helical" evidence="8">
    <location>
        <begin position="543"/>
        <end position="561"/>
    </location>
</feature>
<feature type="transmembrane region" description="Helical" evidence="8">
    <location>
        <begin position="6"/>
        <end position="22"/>
    </location>
</feature>
<proteinExistence type="predicted"/>
<dbReference type="PANTHER" id="PTHR43652">
    <property type="entry name" value="BASIC AMINO ACID ANTIPORTER YFCC-RELATED"/>
    <property type="match status" value="1"/>
</dbReference>
<keyword evidence="3 8" id="KW-0812">Transmembrane</keyword>
<protein>
    <submittedName>
        <fullName evidence="10">TrkA-C domain-containing protein</fullName>
    </submittedName>
</protein>
<feature type="transmembrane region" description="Helical" evidence="8">
    <location>
        <begin position="568"/>
        <end position="586"/>
    </location>
</feature>
<dbReference type="STRING" id="867345.SAMN05421693_12811"/>
<dbReference type="Pfam" id="PF03600">
    <property type="entry name" value="CitMHS"/>
    <property type="match status" value="1"/>
</dbReference>
<evidence type="ECO:0000259" key="9">
    <source>
        <dbReference type="PROSITE" id="PS51202"/>
    </source>
</evidence>
<feature type="compositionally biased region" description="Basic and acidic residues" evidence="7">
    <location>
        <begin position="311"/>
        <end position="331"/>
    </location>
</feature>
<accession>A0A1H9FQ37</accession>
<evidence type="ECO:0000256" key="1">
    <source>
        <dbReference type="ARBA" id="ARBA00004141"/>
    </source>
</evidence>
<comment type="subcellular location">
    <subcellularLocation>
        <location evidence="1">Membrane</location>
        <topology evidence="1">Multi-pass membrane protein</topology>
    </subcellularLocation>
</comment>
<keyword evidence="6 8" id="KW-0472">Membrane</keyword>
<evidence type="ECO:0000256" key="3">
    <source>
        <dbReference type="ARBA" id="ARBA00022692"/>
    </source>
</evidence>
<evidence type="ECO:0000313" key="10">
    <source>
        <dbReference type="EMBL" id="SEQ39518.1"/>
    </source>
</evidence>
<feature type="transmembrane region" description="Helical" evidence="8">
    <location>
        <begin position="606"/>
        <end position="626"/>
    </location>
</feature>
<evidence type="ECO:0000256" key="4">
    <source>
        <dbReference type="ARBA" id="ARBA00022737"/>
    </source>
</evidence>
<dbReference type="EMBL" id="FOFO01000028">
    <property type="protein sequence ID" value="SEQ39518.1"/>
    <property type="molecule type" value="Genomic_DNA"/>
</dbReference>
<feature type="domain" description="RCK C-terminal" evidence="9">
    <location>
        <begin position="336"/>
        <end position="420"/>
    </location>
</feature>
<feature type="transmembrane region" description="Helical" evidence="8">
    <location>
        <begin position="441"/>
        <end position="471"/>
    </location>
</feature>
<dbReference type="PANTHER" id="PTHR43652:SF2">
    <property type="entry name" value="BASIC AMINO ACID ANTIPORTER YFCC-RELATED"/>
    <property type="match status" value="1"/>
</dbReference>
<evidence type="ECO:0000256" key="5">
    <source>
        <dbReference type="ARBA" id="ARBA00022989"/>
    </source>
</evidence>
<feature type="transmembrane region" description="Helical" evidence="8">
    <location>
        <begin position="513"/>
        <end position="537"/>
    </location>
</feature>
<reference evidence="10 11" key="1">
    <citation type="submission" date="2016-10" db="EMBL/GenBank/DDBJ databases">
        <authorList>
            <person name="de Groot N.N."/>
        </authorList>
    </citation>
    <scope>NUCLEOTIDE SEQUENCE [LARGE SCALE GENOMIC DNA]</scope>
    <source>
        <strain evidence="10 11">B7-7</strain>
    </source>
</reference>
<dbReference type="GO" id="GO:0008324">
    <property type="term" value="F:monoatomic cation transmembrane transporter activity"/>
    <property type="evidence" value="ECO:0007669"/>
    <property type="project" value="InterPro"/>
</dbReference>
<dbReference type="GO" id="GO:0006813">
    <property type="term" value="P:potassium ion transport"/>
    <property type="evidence" value="ECO:0007669"/>
    <property type="project" value="InterPro"/>
</dbReference>
<dbReference type="PROSITE" id="PS51202">
    <property type="entry name" value="RCK_C"/>
    <property type="match status" value="2"/>
</dbReference>
<keyword evidence="4" id="KW-0677">Repeat</keyword>
<feature type="transmembrane region" description="Helical" evidence="8">
    <location>
        <begin position="29"/>
        <end position="46"/>
    </location>
</feature>
<keyword evidence="2" id="KW-0813">Transport</keyword>
<evidence type="ECO:0000256" key="2">
    <source>
        <dbReference type="ARBA" id="ARBA00022448"/>
    </source>
</evidence>
<sequence>MTYDQLTILAILAATVAMFLWGRWRHDMVAAGALLACVLAGLVAPAEAFTGFGHPAVITVACVLVLSQGLQNAGAVDALTRTVLPANAGRLVTLAALMALGAFLSGFMNNVGAMALLMPVAIHVAQRLDLTPGQVLMPLAFGTILGGMTTLIGTPPNLIVSGFRAEAGLGSFSMFDFTPIGLAVALAGVVFVALVGWRLVPVRKQAGVEGFESGAYITEVRVLEGSKAENLSLREIEAELSEVDAQIIGIVQREVRLIAANPGRRVHAGDILMIEAEADALTDVLSTLGLKLEESVKSEESAGVEANDTPGTKEARKDKSDKGKKSSKDKENVDEDDAAPPKTGDVVLMELAVLPGSALTGRSASDILLRTRYGVNLLALSREGTRSMKRLRSIALQSGDLLLMQGPPESIAEFAADNGCVPLAQRELRIPNKRKIWEASLIMLFAIGGAAFGLLPAAVSFAIGVLASMALRTVPPREVYKAIDWPVIVLLGALIPVAGAMQTTGTADLIARFLIENVAQGHAIVGLALILVVTMFLSDLMNNAATAAVMCPIAIGTAAALGVSPDSFLMAVAIGASCAFLTPIGHQNNTLILGPGGFRFGDYWKLGLPLEIIVIAVSVPMLLIVWPL</sequence>
<dbReference type="InterPro" id="IPR051679">
    <property type="entry name" value="DASS-Related_Transporters"/>
</dbReference>
<dbReference type="InterPro" id="IPR006037">
    <property type="entry name" value="RCK_C"/>
</dbReference>
<feature type="domain" description="RCK C-terminal" evidence="9">
    <location>
        <begin position="204"/>
        <end position="290"/>
    </location>
</feature>
<keyword evidence="11" id="KW-1185">Reference proteome</keyword>
<feature type="transmembrane region" description="Helical" evidence="8">
    <location>
        <begin position="483"/>
        <end position="501"/>
    </location>
</feature>
<dbReference type="InterPro" id="IPR036721">
    <property type="entry name" value="RCK_C_sf"/>
</dbReference>
<dbReference type="GO" id="GO:0005886">
    <property type="term" value="C:plasma membrane"/>
    <property type="evidence" value="ECO:0007669"/>
    <property type="project" value="TreeGrafter"/>
</dbReference>
<keyword evidence="5 8" id="KW-1133">Transmembrane helix</keyword>
<dbReference type="InterPro" id="IPR004680">
    <property type="entry name" value="Cit_transptr-like_dom"/>
</dbReference>
<evidence type="ECO:0000256" key="6">
    <source>
        <dbReference type="ARBA" id="ARBA00023136"/>
    </source>
</evidence>
<organism evidence="10 11">
    <name type="scientific">Ectothiorhodospira magna</name>
    <dbReference type="NCBI Taxonomy" id="867345"/>
    <lineage>
        <taxon>Bacteria</taxon>
        <taxon>Pseudomonadati</taxon>
        <taxon>Pseudomonadota</taxon>
        <taxon>Gammaproteobacteria</taxon>
        <taxon>Chromatiales</taxon>
        <taxon>Ectothiorhodospiraceae</taxon>
        <taxon>Ectothiorhodospira</taxon>
    </lineage>
</organism>
<dbReference type="SUPFAM" id="SSF116726">
    <property type="entry name" value="TrkA C-terminal domain-like"/>
    <property type="match status" value="2"/>
</dbReference>
<feature type="transmembrane region" description="Helical" evidence="8">
    <location>
        <begin position="174"/>
        <end position="197"/>
    </location>
</feature>
<name>A0A1H9FQ37_9GAMM</name>
<dbReference type="AlphaFoldDB" id="A0A1H9FQ37"/>
<gene>
    <name evidence="10" type="ORF">SAMN05421693_12811</name>
</gene>
<evidence type="ECO:0000313" key="11">
    <source>
        <dbReference type="Proteomes" id="UP000199496"/>
    </source>
</evidence>
<dbReference type="RefSeq" id="WP_090208814.1">
    <property type="nucleotide sequence ID" value="NZ_FOFO01000028.1"/>
</dbReference>
<evidence type="ECO:0000256" key="7">
    <source>
        <dbReference type="SAM" id="MobiDB-lite"/>
    </source>
</evidence>
<feature type="region of interest" description="Disordered" evidence="7">
    <location>
        <begin position="297"/>
        <end position="342"/>
    </location>
</feature>
<evidence type="ECO:0000256" key="8">
    <source>
        <dbReference type="SAM" id="Phobius"/>
    </source>
</evidence>
<dbReference type="Gene3D" id="3.30.70.1450">
    <property type="entry name" value="Regulator of K+ conductance, C-terminal domain"/>
    <property type="match status" value="2"/>
</dbReference>